<reference evidence="1 2" key="1">
    <citation type="journal article" date="1998" name="Science">
        <title>Genome sequence of the nematode C. elegans: a platform for investigating biology.</title>
        <authorList>
            <consortium name="The C. elegans sequencing consortium"/>
            <person name="Sulson J.E."/>
            <person name="Waterston R."/>
        </authorList>
    </citation>
    <scope>NUCLEOTIDE SEQUENCE [LARGE SCALE GENOMIC DNA]</scope>
    <source>
        <strain evidence="1 2">Bristol N2</strain>
    </source>
</reference>
<keyword evidence="2" id="KW-1185">Reference proteome</keyword>
<gene>
    <name evidence="1" type="ORF">CELE_F54F2.14</name>
    <name evidence="1 3" type="ORF">F54F2.14</name>
</gene>
<name>A0A131MAY4_CAEEL</name>
<dbReference type="InParanoid" id="A0A131MAY4"/>
<organism evidence="1 2">
    <name type="scientific">Caenorhabditis elegans</name>
    <dbReference type="NCBI Taxonomy" id="6239"/>
    <lineage>
        <taxon>Eukaryota</taxon>
        <taxon>Metazoa</taxon>
        <taxon>Ecdysozoa</taxon>
        <taxon>Nematoda</taxon>
        <taxon>Chromadorea</taxon>
        <taxon>Rhabditida</taxon>
        <taxon>Rhabditina</taxon>
        <taxon>Rhabditomorpha</taxon>
        <taxon>Rhabditoidea</taxon>
        <taxon>Rhabditidae</taxon>
        <taxon>Peloderinae</taxon>
        <taxon>Caenorhabditis</taxon>
    </lineage>
</organism>
<protein>
    <submittedName>
        <fullName evidence="1">Uncharacterized protein</fullName>
    </submittedName>
</protein>
<evidence type="ECO:0000313" key="2">
    <source>
        <dbReference type="Proteomes" id="UP000001940"/>
    </source>
</evidence>
<evidence type="ECO:0000313" key="1">
    <source>
        <dbReference type="EMBL" id="CZR14519.1"/>
    </source>
</evidence>
<proteinExistence type="predicted"/>
<accession>A0A131MAY4</accession>
<dbReference type="EMBL" id="BX284603">
    <property type="protein sequence ID" value="CZR14519.1"/>
    <property type="molecule type" value="Genomic_DNA"/>
</dbReference>
<evidence type="ECO:0000313" key="3">
    <source>
        <dbReference type="WormBase" id="F54F2.14"/>
    </source>
</evidence>
<dbReference type="Proteomes" id="UP000001940">
    <property type="component" value="Chromosome III"/>
</dbReference>
<dbReference type="AGR" id="WB:WBGene00269391"/>
<dbReference type="Bgee" id="WBGene00269391">
    <property type="expression patterns" value="Expressed in pharyngeal muscle cell (C elegans) and 1 other cell type or tissue"/>
</dbReference>
<sequence>MISSQMSCQCGMCFIRTITKAAIVSSIRWDFLWRRCIRSL</sequence>
<dbReference type="WormBase" id="F54F2.14">
    <property type="protein sequence ID" value="CE51448"/>
    <property type="gene ID" value="WBGene00269391"/>
</dbReference>
<dbReference type="AlphaFoldDB" id="A0A131MAY4"/>